<feature type="compositionally biased region" description="Basic and acidic residues" evidence="1">
    <location>
        <begin position="11"/>
        <end position="27"/>
    </location>
</feature>
<feature type="region of interest" description="Disordered" evidence="1">
    <location>
        <begin position="1"/>
        <end position="32"/>
    </location>
</feature>
<gene>
    <name evidence="2" type="ORF">DYB32_000559</name>
</gene>
<accession>A0A418B9P0</accession>
<comment type="caution">
    <text evidence="2">The sequence shown here is derived from an EMBL/GenBank/DDBJ whole genome shotgun (WGS) entry which is preliminary data.</text>
</comment>
<reference evidence="2 3" key="1">
    <citation type="submission" date="2018-08" db="EMBL/GenBank/DDBJ databases">
        <title>Aphanomyces genome sequencing and annotation.</title>
        <authorList>
            <person name="Minardi D."/>
            <person name="Oidtmann B."/>
            <person name="Van Der Giezen M."/>
            <person name="Studholme D.J."/>
        </authorList>
    </citation>
    <scope>NUCLEOTIDE SEQUENCE [LARGE SCALE GENOMIC DNA]</scope>
    <source>
        <strain evidence="2 3">NJM0002</strain>
    </source>
</reference>
<feature type="compositionally biased region" description="Polar residues" evidence="1">
    <location>
        <begin position="1"/>
        <end position="10"/>
    </location>
</feature>
<evidence type="ECO:0000256" key="1">
    <source>
        <dbReference type="SAM" id="MobiDB-lite"/>
    </source>
</evidence>
<dbReference type="Proteomes" id="UP000285060">
    <property type="component" value="Unassembled WGS sequence"/>
</dbReference>
<sequence length="178" mass="19767">MLVRLTTQSEARSDHFPRNIPRERAGQRGDCGLRSTTLSVPLPLPLARSTGHLCNPPIGSADQLASSSWRDISPNPTHISDELNLEVDFTVSKDVLDGWWEVQLGKVEPQDYLEGENHFQFSVPQINVASIKPSNLANCGLLTASFKTRTSDIMDLKMVVQVSKQGDSLQRIIYNPLE</sequence>
<proteinExistence type="predicted"/>
<dbReference type="AlphaFoldDB" id="A0A418B9P0"/>
<keyword evidence="3" id="KW-1185">Reference proteome</keyword>
<dbReference type="VEuPathDB" id="FungiDB:H310_07012"/>
<name>A0A418B9P0_9STRA</name>
<dbReference type="EMBL" id="QUSY01000013">
    <property type="protein sequence ID" value="RHY34924.1"/>
    <property type="molecule type" value="Genomic_DNA"/>
</dbReference>
<protein>
    <submittedName>
        <fullName evidence="2">Uncharacterized protein</fullName>
    </submittedName>
</protein>
<organism evidence="2 3">
    <name type="scientific">Aphanomyces invadans</name>
    <dbReference type="NCBI Taxonomy" id="157072"/>
    <lineage>
        <taxon>Eukaryota</taxon>
        <taxon>Sar</taxon>
        <taxon>Stramenopiles</taxon>
        <taxon>Oomycota</taxon>
        <taxon>Saprolegniomycetes</taxon>
        <taxon>Saprolegniales</taxon>
        <taxon>Verrucalvaceae</taxon>
        <taxon>Aphanomyces</taxon>
    </lineage>
</organism>
<evidence type="ECO:0000313" key="3">
    <source>
        <dbReference type="Proteomes" id="UP000285060"/>
    </source>
</evidence>
<evidence type="ECO:0000313" key="2">
    <source>
        <dbReference type="EMBL" id="RHY34924.1"/>
    </source>
</evidence>